<dbReference type="InterPro" id="IPR048395">
    <property type="entry name" value="Glyco_hydro_31_C"/>
</dbReference>
<comment type="caution">
    <text evidence="6">The sequence shown here is derived from an EMBL/GenBank/DDBJ whole genome shotgun (WGS) entry which is preliminary data.</text>
</comment>
<dbReference type="PANTHER" id="PTHR22762:SF120">
    <property type="entry name" value="HETEROGLYCAN GLUCOSIDASE 1"/>
    <property type="match status" value="1"/>
</dbReference>
<keyword evidence="2" id="KW-0326">Glycosidase</keyword>
<dbReference type="RefSeq" id="WP_308950452.1">
    <property type="nucleotide sequence ID" value="NZ_JARXHW010000023.1"/>
</dbReference>
<evidence type="ECO:0000256" key="1">
    <source>
        <dbReference type="ARBA" id="ARBA00007806"/>
    </source>
</evidence>
<organism evidence="6 7">
    <name type="scientific">Thalassobacterium maritimum</name>
    <dbReference type="NCBI Taxonomy" id="3041265"/>
    <lineage>
        <taxon>Bacteria</taxon>
        <taxon>Pseudomonadati</taxon>
        <taxon>Verrucomicrobiota</taxon>
        <taxon>Opitutia</taxon>
        <taxon>Puniceicoccales</taxon>
        <taxon>Coraliomargaritaceae</taxon>
        <taxon>Thalassobacterium</taxon>
    </lineage>
</organism>
<dbReference type="InterPro" id="IPR013780">
    <property type="entry name" value="Glyco_hydro_b"/>
</dbReference>
<feature type="domain" description="Glycoside hydrolase family 31 N-terminal" evidence="4">
    <location>
        <begin position="93"/>
        <end position="180"/>
    </location>
</feature>
<proteinExistence type="inferred from homology"/>
<dbReference type="Proteomes" id="UP001225316">
    <property type="component" value="Unassembled WGS sequence"/>
</dbReference>
<dbReference type="Gene3D" id="3.20.20.80">
    <property type="entry name" value="Glycosidases"/>
    <property type="match status" value="1"/>
</dbReference>
<dbReference type="GO" id="GO:0016787">
    <property type="term" value="F:hydrolase activity"/>
    <property type="evidence" value="ECO:0007669"/>
    <property type="project" value="UniProtKB-KW"/>
</dbReference>
<dbReference type="InterPro" id="IPR025887">
    <property type="entry name" value="Glyco_hydro_31_N_dom"/>
</dbReference>
<evidence type="ECO:0000313" key="6">
    <source>
        <dbReference type="EMBL" id="MDQ8208044.1"/>
    </source>
</evidence>
<keyword evidence="2 6" id="KW-0378">Hydrolase</keyword>
<feature type="domain" description="Glycosyl hydrolase family 31 C-terminal" evidence="5">
    <location>
        <begin position="566"/>
        <end position="653"/>
    </location>
</feature>
<dbReference type="Gene3D" id="2.60.40.1760">
    <property type="entry name" value="glycosyl hydrolase (family 31)"/>
    <property type="match status" value="1"/>
</dbReference>
<gene>
    <name evidence="6" type="ORF">QEH52_11030</name>
</gene>
<name>A0ABU1AXT4_9BACT</name>
<dbReference type="PANTHER" id="PTHR22762">
    <property type="entry name" value="ALPHA-GLUCOSIDASE"/>
    <property type="match status" value="1"/>
</dbReference>
<dbReference type="SUPFAM" id="SSF74650">
    <property type="entry name" value="Galactose mutarotase-like"/>
    <property type="match status" value="1"/>
</dbReference>
<dbReference type="Pfam" id="PF01055">
    <property type="entry name" value="Glyco_hydro_31_2nd"/>
    <property type="match status" value="1"/>
</dbReference>
<dbReference type="SUPFAM" id="SSF51011">
    <property type="entry name" value="Glycosyl hydrolase domain"/>
    <property type="match status" value="1"/>
</dbReference>
<feature type="domain" description="Glycoside hydrolase family 31 TIM barrel" evidence="3">
    <location>
        <begin position="236"/>
        <end position="558"/>
    </location>
</feature>
<dbReference type="Pfam" id="PF13802">
    <property type="entry name" value="Gal_mutarotas_2"/>
    <property type="match status" value="1"/>
</dbReference>
<evidence type="ECO:0000259" key="5">
    <source>
        <dbReference type="Pfam" id="PF21365"/>
    </source>
</evidence>
<dbReference type="CDD" id="cd06604">
    <property type="entry name" value="GH31_glucosidase_II_MalA"/>
    <property type="match status" value="1"/>
</dbReference>
<dbReference type="EMBL" id="JARXHW010000023">
    <property type="protein sequence ID" value="MDQ8208044.1"/>
    <property type="molecule type" value="Genomic_DNA"/>
</dbReference>
<dbReference type="InterPro" id="IPR000322">
    <property type="entry name" value="Glyco_hydro_31_TIM"/>
</dbReference>
<dbReference type="Pfam" id="PF21365">
    <property type="entry name" value="Glyco_hydro_31_3rd"/>
    <property type="match status" value="1"/>
</dbReference>
<dbReference type="InterPro" id="IPR017853">
    <property type="entry name" value="GH"/>
</dbReference>
<dbReference type="SUPFAM" id="SSF51445">
    <property type="entry name" value="(Trans)glycosidases"/>
    <property type="match status" value="1"/>
</dbReference>
<dbReference type="InterPro" id="IPR011013">
    <property type="entry name" value="Gal_mutarotase_sf_dom"/>
</dbReference>
<comment type="similarity">
    <text evidence="1 2">Belongs to the glycosyl hydrolase 31 family.</text>
</comment>
<dbReference type="Gene3D" id="2.60.40.1180">
    <property type="entry name" value="Golgi alpha-mannosidase II"/>
    <property type="match status" value="1"/>
</dbReference>
<protein>
    <submittedName>
        <fullName evidence="6">Glycoside hydrolase family 31 protein</fullName>
    </submittedName>
</protein>
<dbReference type="CDD" id="cd14752">
    <property type="entry name" value="GH31_N"/>
    <property type="match status" value="1"/>
</dbReference>
<evidence type="ECO:0000313" key="7">
    <source>
        <dbReference type="Proteomes" id="UP001225316"/>
    </source>
</evidence>
<evidence type="ECO:0000259" key="3">
    <source>
        <dbReference type="Pfam" id="PF01055"/>
    </source>
</evidence>
<keyword evidence="7" id="KW-1185">Reference proteome</keyword>
<accession>A0ABU1AXT4</accession>
<evidence type="ECO:0000259" key="4">
    <source>
        <dbReference type="Pfam" id="PF13802"/>
    </source>
</evidence>
<evidence type="ECO:0000256" key="2">
    <source>
        <dbReference type="RuleBase" id="RU361185"/>
    </source>
</evidence>
<reference evidence="6 7" key="1">
    <citation type="submission" date="2023-04" db="EMBL/GenBank/DDBJ databases">
        <title>A novel bacteria isolated from coastal sediment.</title>
        <authorList>
            <person name="Liu X.-J."/>
            <person name="Du Z.-J."/>
        </authorList>
    </citation>
    <scope>NUCLEOTIDE SEQUENCE [LARGE SCALE GENOMIC DNA]</scope>
    <source>
        <strain evidence="6 7">SDUM461003</strain>
    </source>
</reference>
<sequence length="780" mass="89696">MYFNKIPPAVNFIRQASNDQAAQRSSELTQLGEDVFRYRIESSQWEQKSQAQLNLDCFKDEQVRAQLSEHPHCGLTLQFKGHTLLRSFPQREFGTLGQKWAMSFEYNTNMRFYGLGEKNDRLEKTGGIYKFWNTDTIGDFGTTRVRTEPTDPMYVSIPYLLITQDVGCVGILINNPHATFMNLAAKENIANLLDAKDNEQQTIHLGAYDGTPEIYFIVGESPRAVTRKLQRLCGTTPLPPLWSLGYQQCRWGYRDLDDLEALDKKFDELEIPCDGLWLDIDYMDAYKVFTVVKDGFENHRRRIKALQDNGRKIVPIIDPGVKYSEGYPTFDSGRENDVFCKTSDGHIYSGFVWPGRTAFPDYSQESAREWWAKQLEQYTTEYAFDGYWLDMNDPSTGSAELEDMCFNHAQDSHSCFHNQYAYGMQQASRKGLSAAIQQKRPFILSRSGFISSSRYSAIWTGDNWSNYFHLKASINMSLNLSLSGIPFNGPDVPGFEGDATPQLAVDWFKAGFLFPFFRNHSAANTRQQEPWAFEDPYRQVIIHYIRLRYKLLPYLYHLFMEHADHGDPMLRPLFYEFSHNEPRFDQLEDQFMVGPAIMQAPFVHEGEKTRSILLPAGSWWDARSGRWLAKQSELNIHADLESTPLFIRDGSIVAMLPGERKSQQSDLSDIECHIFISEDYQAPATWTYRFDNGETVDAPQSRLTLQFKQEGESLMVTCQELALENKTLNIRFVTHGKFNELHLQKSTQCTKLLQEPYPIRLTGSTITAQATAPITFKDPN</sequence>